<reference evidence="5" key="3">
    <citation type="journal article" date="2014" name="Nature">
        <title>Elephant shark genome provides unique insights into gnathostome evolution.</title>
        <authorList>
            <consortium name="International Elephant Shark Genome Sequencing Consortium"/>
            <person name="Venkatesh B."/>
            <person name="Lee A.P."/>
            <person name="Ravi V."/>
            <person name="Maurya A.K."/>
            <person name="Lian M.M."/>
            <person name="Swann J.B."/>
            <person name="Ohta Y."/>
            <person name="Flajnik M.F."/>
            <person name="Sutoh Y."/>
            <person name="Kasahara M."/>
            <person name="Hoon S."/>
            <person name="Gangu V."/>
            <person name="Roy S.W."/>
            <person name="Irimia M."/>
            <person name="Korzh V."/>
            <person name="Kondrychyn I."/>
            <person name="Lim Z.W."/>
            <person name="Tay B.H."/>
            <person name="Tohari S."/>
            <person name="Kong K.W."/>
            <person name="Ho S."/>
            <person name="Lorente-Galdos B."/>
            <person name="Quilez J."/>
            <person name="Marques-Bonet T."/>
            <person name="Raney B.J."/>
            <person name="Ingham P.W."/>
            <person name="Tay A."/>
            <person name="Hillier L.W."/>
            <person name="Minx P."/>
            <person name="Boehm T."/>
            <person name="Wilson R.K."/>
            <person name="Brenner S."/>
            <person name="Warren W.C."/>
        </authorList>
    </citation>
    <scope>NUCLEOTIDE SEQUENCE [LARGE SCALE GENOMIC DNA]</scope>
</reference>
<dbReference type="Pfam" id="PF00533">
    <property type="entry name" value="BRCT"/>
    <property type="match status" value="1"/>
</dbReference>
<dbReference type="PROSITE" id="PS50010">
    <property type="entry name" value="DH_2"/>
    <property type="match status" value="1"/>
</dbReference>
<dbReference type="GeneTree" id="ENSGT00940000156299"/>
<dbReference type="PANTHER" id="PTHR16777:SF2">
    <property type="entry name" value="PROTEIN ECT2"/>
    <property type="match status" value="1"/>
</dbReference>
<sequence>MFVSFVFFFTDVPPIETRVVLAGETGKNEDLLQALQELKISFIKSEGAEDFGHEENAEFETLYVLGEFEGQIYDTLRKTDGRILGPPVVLHCAQKGEPLPFTSRPLYCTGMLNLVLCFTGFRKEKLLSLVTLVHHMGGTIRKEYTGKVTHLVAKSTQSDKFRIAVSMGTPIMKEEWICKAWENRNEFGFHAAGAEFQNGFKVLPFHDCTLSFIGFSDEEMRSMEEMTEMQGGRYLPLGDEKCTHLVVENTVKQLPLDLSQKLFIVKQEWFWGSIQMDARAGESMYLFQESESPALKKSVSLLSLNTPNSTRKRRRLRDTLAQLTRETDNLSPFPPRKRPSAEASISMGSLLDISNTPESCGETPKSSKKNLKYLLGTHAKQSARWQVAMELYQTESNYVNILTTIIQLFKVPLETEEQLGGPILAQEEIKTIFGSIPDILDVHTKMKADLEELMINWSENHSIGNIVLRYSKELVKTYPTFVNFFEMSKETIVKCEKQKPRFHAFLKINQAKPECGRQSLAELLIRPVQRLPSVALLLNDLRKHTADTNPDKVTLEKAIESLKEVMTHINEDKRKTEGQRQIFDVVYEVDGCPANLLSSHRSLVQRVETIVLSDELCDRGEQVTLFLFNDCLEVARKRHKAVSSFKSPHGSTRPSASLKHIVLMPLSQIKRVLDIKETEDCQSAFALVVRPPTEQSNLIFSFQLIVEEPQKSDWLRLLCRHVANTICKADAENIILKTDPESLEINTKDMDSTFSRASRALKKTSKKVTRAFSFTKTPKRVLQQALMAHSTPDGKIPSANVNYIGSRLASTASLAISRSSSSVHLNSLMTSSKCVNVQRSNSMDGAPVSSRPRNNLCPPSPSRPFTYLSVDSDSCSSDASNSLQSLCSFFALPAMKVSDEQKAKLSLDFSIQKQGI</sequence>
<dbReference type="Gene3D" id="1.20.900.10">
    <property type="entry name" value="Dbl homology (DH) domain"/>
    <property type="match status" value="1"/>
</dbReference>
<protein>
    <submittedName>
        <fullName evidence="4">Epithelial cell transforming 2</fullName>
    </submittedName>
</protein>
<dbReference type="Proteomes" id="UP000314986">
    <property type="component" value="Unassembled WGS sequence"/>
</dbReference>
<dbReference type="GO" id="GO:2000431">
    <property type="term" value="P:regulation of cytokinesis, actomyosin contractile ring assembly"/>
    <property type="evidence" value="ECO:0007669"/>
    <property type="project" value="InterPro"/>
</dbReference>
<feature type="domain" description="BRCT" evidence="3">
    <location>
        <begin position="205"/>
        <end position="287"/>
    </location>
</feature>
<accession>A0A4W3GHU3</accession>
<dbReference type="SMART" id="SM00325">
    <property type="entry name" value="RhoGEF"/>
    <property type="match status" value="1"/>
</dbReference>
<reference evidence="5" key="2">
    <citation type="journal article" date="2007" name="PLoS Biol.">
        <title>Survey sequencing and comparative analysis of the elephant shark (Callorhinchus milii) genome.</title>
        <authorList>
            <person name="Venkatesh B."/>
            <person name="Kirkness E.F."/>
            <person name="Loh Y.H."/>
            <person name="Halpern A.L."/>
            <person name="Lee A.P."/>
            <person name="Johnson J."/>
            <person name="Dandona N."/>
            <person name="Viswanathan L.D."/>
            <person name="Tay A."/>
            <person name="Venter J.C."/>
            <person name="Strausberg R.L."/>
            <person name="Brenner S."/>
        </authorList>
    </citation>
    <scope>NUCLEOTIDE SEQUENCE [LARGE SCALE GENOMIC DNA]</scope>
</reference>
<dbReference type="GO" id="GO:0005085">
    <property type="term" value="F:guanyl-nucleotide exchange factor activity"/>
    <property type="evidence" value="ECO:0007669"/>
    <property type="project" value="InterPro"/>
</dbReference>
<dbReference type="PANTHER" id="PTHR16777">
    <property type="entry name" value="PROTEIN ECT2"/>
    <property type="match status" value="1"/>
</dbReference>
<evidence type="ECO:0000313" key="5">
    <source>
        <dbReference type="Proteomes" id="UP000314986"/>
    </source>
</evidence>
<keyword evidence="5" id="KW-1185">Reference proteome</keyword>
<dbReference type="CDD" id="cd17732">
    <property type="entry name" value="BRCT_Ect2_rpt2"/>
    <property type="match status" value="1"/>
</dbReference>
<dbReference type="InterPro" id="IPR026817">
    <property type="entry name" value="Ect2"/>
</dbReference>
<reference evidence="4" key="5">
    <citation type="submission" date="2025-09" db="UniProtKB">
        <authorList>
            <consortium name="Ensembl"/>
        </authorList>
    </citation>
    <scope>IDENTIFICATION</scope>
</reference>
<dbReference type="Gene3D" id="3.40.50.10190">
    <property type="entry name" value="BRCT domain"/>
    <property type="match status" value="3"/>
</dbReference>
<dbReference type="GO" id="GO:0005938">
    <property type="term" value="C:cell cortex"/>
    <property type="evidence" value="ECO:0007669"/>
    <property type="project" value="TreeGrafter"/>
</dbReference>
<dbReference type="GO" id="GO:0005096">
    <property type="term" value="F:GTPase activator activity"/>
    <property type="evidence" value="ECO:0007669"/>
    <property type="project" value="InterPro"/>
</dbReference>
<feature type="region of interest" description="Disordered" evidence="1">
    <location>
        <begin position="839"/>
        <end position="861"/>
    </location>
</feature>
<evidence type="ECO:0000313" key="4">
    <source>
        <dbReference type="Ensembl" id="ENSCMIP00000002931.1"/>
    </source>
</evidence>
<dbReference type="SUPFAM" id="SSF48065">
    <property type="entry name" value="DBL homology domain (DH-domain)"/>
    <property type="match status" value="1"/>
</dbReference>
<dbReference type="InterPro" id="IPR000219">
    <property type="entry name" value="DH_dom"/>
</dbReference>
<reference evidence="5" key="1">
    <citation type="journal article" date="2006" name="Science">
        <title>Ancient noncoding elements conserved in the human genome.</title>
        <authorList>
            <person name="Venkatesh B."/>
            <person name="Kirkness E.F."/>
            <person name="Loh Y.H."/>
            <person name="Halpern A.L."/>
            <person name="Lee A.P."/>
            <person name="Johnson J."/>
            <person name="Dandona N."/>
            <person name="Viswanathan L.D."/>
            <person name="Tay A."/>
            <person name="Venter J.C."/>
            <person name="Strausberg R.L."/>
            <person name="Brenner S."/>
        </authorList>
    </citation>
    <scope>NUCLEOTIDE SEQUENCE [LARGE SCALE GENOMIC DNA]</scope>
</reference>
<dbReference type="SUPFAM" id="SSF52113">
    <property type="entry name" value="BRCT domain"/>
    <property type="match status" value="2"/>
</dbReference>
<dbReference type="Gene3D" id="2.30.29.30">
    <property type="entry name" value="Pleckstrin-homology domain (PH domain)/Phosphotyrosine-binding domain (PTB)"/>
    <property type="match status" value="1"/>
</dbReference>
<dbReference type="Ensembl" id="ENSCMIT00000003030.1">
    <property type="protein sequence ID" value="ENSCMIP00000002931.1"/>
    <property type="gene ID" value="ENSCMIG00000001575.1"/>
</dbReference>
<dbReference type="CDD" id="cd01229">
    <property type="entry name" value="PH_Ect2"/>
    <property type="match status" value="1"/>
</dbReference>
<dbReference type="Pfam" id="PF21242">
    <property type="entry name" value="ECT2_PH"/>
    <property type="match status" value="1"/>
</dbReference>
<dbReference type="GO" id="GO:0005634">
    <property type="term" value="C:nucleus"/>
    <property type="evidence" value="ECO:0007669"/>
    <property type="project" value="InterPro"/>
</dbReference>
<evidence type="ECO:0000259" key="2">
    <source>
        <dbReference type="PROSITE" id="PS50010"/>
    </source>
</evidence>
<dbReference type="InterPro" id="IPR001357">
    <property type="entry name" value="BRCT_dom"/>
</dbReference>
<dbReference type="AlphaFoldDB" id="A0A4W3GHU3"/>
<dbReference type="PROSITE" id="PS50172">
    <property type="entry name" value="BRCT"/>
    <property type="match status" value="2"/>
</dbReference>
<evidence type="ECO:0000256" key="1">
    <source>
        <dbReference type="SAM" id="MobiDB-lite"/>
    </source>
</evidence>
<name>A0A4W3GHU3_CALMI</name>
<dbReference type="InterPro" id="IPR036420">
    <property type="entry name" value="BRCT_dom_sf"/>
</dbReference>
<dbReference type="Pfam" id="PF12738">
    <property type="entry name" value="PTCB-BRCT"/>
    <property type="match status" value="1"/>
</dbReference>
<dbReference type="GO" id="GO:0007399">
    <property type="term" value="P:nervous system development"/>
    <property type="evidence" value="ECO:0007669"/>
    <property type="project" value="TreeGrafter"/>
</dbReference>
<dbReference type="GO" id="GO:0035556">
    <property type="term" value="P:intracellular signal transduction"/>
    <property type="evidence" value="ECO:0007669"/>
    <property type="project" value="InterPro"/>
</dbReference>
<dbReference type="InterPro" id="IPR035899">
    <property type="entry name" value="DBL_dom_sf"/>
</dbReference>
<dbReference type="Pfam" id="PF21243">
    <property type="entry name" value="ECT2_BRCT0"/>
    <property type="match status" value="1"/>
</dbReference>
<dbReference type="InterPro" id="IPR049395">
    <property type="entry name" value="ECT2_PH"/>
</dbReference>
<dbReference type="SMART" id="SM00292">
    <property type="entry name" value="BRCT"/>
    <property type="match status" value="2"/>
</dbReference>
<dbReference type="SUPFAM" id="SSF50729">
    <property type="entry name" value="PH domain-like"/>
    <property type="match status" value="1"/>
</dbReference>
<reference evidence="4" key="4">
    <citation type="submission" date="2025-08" db="UniProtKB">
        <authorList>
            <consortium name="Ensembl"/>
        </authorList>
    </citation>
    <scope>IDENTIFICATION</scope>
</reference>
<organism evidence="4 5">
    <name type="scientific">Callorhinchus milii</name>
    <name type="common">Ghost shark</name>
    <dbReference type="NCBI Taxonomy" id="7868"/>
    <lineage>
        <taxon>Eukaryota</taxon>
        <taxon>Metazoa</taxon>
        <taxon>Chordata</taxon>
        <taxon>Craniata</taxon>
        <taxon>Vertebrata</taxon>
        <taxon>Chondrichthyes</taxon>
        <taxon>Holocephali</taxon>
        <taxon>Chimaeriformes</taxon>
        <taxon>Callorhinchidae</taxon>
        <taxon>Callorhinchus</taxon>
    </lineage>
</organism>
<dbReference type="PROSITE" id="PS00741">
    <property type="entry name" value="DH_1"/>
    <property type="match status" value="1"/>
</dbReference>
<dbReference type="InterPro" id="IPR011993">
    <property type="entry name" value="PH-like_dom_sf"/>
</dbReference>
<feature type="domain" description="DH" evidence="2">
    <location>
        <begin position="383"/>
        <end position="572"/>
    </location>
</feature>
<dbReference type="InterPro" id="IPR049396">
    <property type="entry name" value="ECT2_BRCT0"/>
</dbReference>
<dbReference type="CDD" id="cd17733">
    <property type="entry name" value="BRCT_Ect2_rpt1"/>
    <property type="match status" value="1"/>
</dbReference>
<dbReference type="FunFam" id="1.20.900.10:FF:000022">
    <property type="entry name" value="protein ECT2 isoform X1"/>
    <property type="match status" value="1"/>
</dbReference>
<feature type="domain" description="BRCT" evidence="3">
    <location>
        <begin position="96"/>
        <end position="177"/>
    </location>
</feature>
<evidence type="ECO:0000259" key="3">
    <source>
        <dbReference type="PROSITE" id="PS50172"/>
    </source>
</evidence>
<dbReference type="GO" id="GO:0000281">
    <property type="term" value="P:mitotic cytokinesis"/>
    <property type="evidence" value="ECO:0007669"/>
    <property type="project" value="TreeGrafter"/>
</dbReference>
<dbReference type="CDD" id="cd00160">
    <property type="entry name" value="RhoGEF"/>
    <property type="match status" value="1"/>
</dbReference>
<dbReference type="InterPro" id="IPR001331">
    <property type="entry name" value="GDS_CDC24_CS"/>
</dbReference>
<proteinExistence type="predicted"/>
<dbReference type="Pfam" id="PF00621">
    <property type="entry name" value="RhoGEF"/>
    <property type="match status" value="1"/>
</dbReference>